<dbReference type="EMBL" id="JACEFO010001742">
    <property type="protein sequence ID" value="KAF8712762.1"/>
    <property type="molecule type" value="Genomic_DNA"/>
</dbReference>
<evidence type="ECO:0008006" key="6">
    <source>
        <dbReference type="Google" id="ProtNLM"/>
    </source>
</evidence>
<accession>A0A835BVM9</accession>
<dbReference type="Gene3D" id="3.40.50.410">
    <property type="entry name" value="von Willebrand factor, type A domain"/>
    <property type="match status" value="1"/>
</dbReference>
<feature type="domain" description="VWA-Hint protein Vwaint" evidence="3">
    <location>
        <begin position="334"/>
        <end position="384"/>
    </location>
</feature>
<dbReference type="InterPro" id="IPR051266">
    <property type="entry name" value="CLCR"/>
</dbReference>
<feature type="domain" description="VWFA" evidence="2">
    <location>
        <begin position="6"/>
        <end position="145"/>
    </location>
</feature>
<organism evidence="4 5">
    <name type="scientific">Digitaria exilis</name>
    <dbReference type="NCBI Taxonomy" id="1010633"/>
    <lineage>
        <taxon>Eukaryota</taxon>
        <taxon>Viridiplantae</taxon>
        <taxon>Streptophyta</taxon>
        <taxon>Embryophyta</taxon>
        <taxon>Tracheophyta</taxon>
        <taxon>Spermatophyta</taxon>
        <taxon>Magnoliopsida</taxon>
        <taxon>Liliopsida</taxon>
        <taxon>Poales</taxon>
        <taxon>Poaceae</taxon>
        <taxon>PACMAD clade</taxon>
        <taxon>Panicoideae</taxon>
        <taxon>Panicodae</taxon>
        <taxon>Paniceae</taxon>
        <taxon>Anthephorinae</taxon>
        <taxon>Digitaria</taxon>
    </lineage>
</organism>
<dbReference type="OrthoDB" id="687730at2759"/>
<dbReference type="PANTHER" id="PTHR10579:SF135">
    <property type="entry name" value="OS12G0203500 PROTEIN"/>
    <property type="match status" value="1"/>
</dbReference>
<proteinExistence type="predicted"/>
<evidence type="ECO:0000259" key="2">
    <source>
        <dbReference type="Pfam" id="PF13768"/>
    </source>
</evidence>
<dbReference type="InterPro" id="IPR002035">
    <property type="entry name" value="VWF_A"/>
</dbReference>
<comment type="caution">
    <text evidence="4">The sequence shown here is derived from an EMBL/GenBank/DDBJ whole genome shotgun (WGS) entry which is preliminary data.</text>
</comment>
<evidence type="ECO:0000313" key="5">
    <source>
        <dbReference type="Proteomes" id="UP000636709"/>
    </source>
</evidence>
<feature type="region of interest" description="Disordered" evidence="1">
    <location>
        <begin position="395"/>
        <end position="416"/>
    </location>
</feature>
<dbReference type="SUPFAM" id="SSF53300">
    <property type="entry name" value="vWA-like"/>
    <property type="match status" value="1"/>
</dbReference>
<gene>
    <name evidence="4" type="ORF">HU200_028531</name>
</gene>
<keyword evidence="5" id="KW-1185">Reference proteome</keyword>
<evidence type="ECO:0000256" key="1">
    <source>
        <dbReference type="SAM" id="MobiDB-lite"/>
    </source>
</evidence>
<dbReference type="Proteomes" id="UP000636709">
    <property type="component" value="Unassembled WGS sequence"/>
</dbReference>
<reference evidence="4" key="1">
    <citation type="submission" date="2020-07" db="EMBL/GenBank/DDBJ databases">
        <title>Genome sequence and genetic diversity analysis of an under-domesticated orphan crop, white fonio (Digitaria exilis).</title>
        <authorList>
            <person name="Bennetzen J.L."/>
            <person name="Chen S."/>
            <person name="Ma X."/>
            <person name="Wang X."/>
            <person name="Yssel A.E.J."/>
            <person name="Chaluvadi S.R."/>
            <person name="Johnson M."/>
            <person name="Gangashetty P."/>
            <person name="Hamidou F."/>
            <person name="Sanogo M.D."/>
            <person name="Zwaenepoel A."/>
            <person name="Wallace J."/>
            <person name="Van De Peer Y."/>
            <person name="Van Deynze A."/>
        </authorList>
    </citation>
    <scope>NUCLEOTIDE SEQUENCE</scope>
    <source>
        <tissue evidence="4">Leaves</tissue>
    </source>
</reference>
<evidence type="ECO:0000259" key="3">
    <source>
        <dbReference type="Pfam" id="PF14624"/>
    </source>
</evidence>
<sequence length="444" mass="48744">MSPKLEEAKRAMALVVDGLGPRDRLSIVAFSDVARRVLPLTRMSEDGKATAKLAVESLVAGDGSTTETTNIRAGLDEAAKLARRRRRDTTDTTKKTDYYSDLVPRHLVSDGELRHTPVHTFAFGSDHDEAALHGISSATRGTFTFVGNNHHAPSSSSNLQDALARCVGGLRSVTARDVSIEVEGDHLDLTITAVKSGAYKNEVNDDEGASVSVGELYADEERRFVFFLDAPRDEDEDDEADVSDYVGNRLIAVRCSYRDVATEQDISVEAHDEYMDKLTSTEVEKERHRVEAADDVALAYAAAERGDFAEAARILAARREKVTSSAAAVAGDVACEALAAELDELRRRAAEEGEYRRTGRASLLASMSAHAQQRGSAMFATPAMRKMEELWEMRRRREAAPATAPAPMKNAPPRRSRLEARLAAAAPRISMLRRFRRLAPFIKR</sequence>
<protein>
    <recommendedName>
        <fullName evidence="6">VWFA domain-containing protein</fullName>
    </recommendedName>
</protein>
<feature type="compositionally biased region" description="Low complexity" evidence="1">
    <location>
        <begin position="400"/>
        <end position="413"/>
    </location>
</feature>
<dbReference type="Pfam" id="PF13768">
    <property type="entry name" value="VWA_3"/>
    <property type="match status" value="1"/>
</dbReference>
<dbReference type="InterPro" id="IPR032838">
    <property type="entry name" value="Vwaint_dom"/>
</dbReference>
<dbReference type="AlphaFoldDB" id="A0A835BVM9"/>
<dbReference type="InterPro" id="IPR036465">
    <property type="entry name" value="vWFA_dom_sf"/>
</dbReference>
<name>A0A835BVM9_9POAL</name>
<dbReference type="Pfam" id="PF14624">
    <property type="entry name" value="Vwaint"/>
    <property type="match status" value="1"/>
</dbReference>
<evidence type="ECO:0000313" key="4">
    <source>
        <dbReference type="EMBL" id="KAF8712762.1"/>
    </source>
</evidence>
<dbReference type="PANTHER" id="PTHR10579">
    <property type="entry name" value="CALCIUM-ACTIVATED CHLORIDE CHANNEL REGULATOR"/>
    <property type="match status" value="1"/>
</dbReference>